<organism evidence="1 2">
    <name type="scientific">Candidatus Daviesbacteria bacterium GW2011_GWB1_41_5</name>
    <dbReference type="NCBI Taxonomy" id="1618429"/>
    <lineage>
        <taxon>Bacteria</taxon>
        <taxon>Candidatus Daviesiibacteriota</taxon>
    </lineage>
</organism>
<sequence length="45" mass="5359">MPEKDKTNKDKHLKDWLKKAVGWRAKIDLNEGLRKTINYYKQSLG</sequence>
<dbReference type="EMBL" id="LCBN01000043">
    <property type="protein sequence ID" value="KKS12734.1"/>
    <property type="molecule type" value="Genomic_DNA"/>
</dbReference>
<dbReference type="Proteomes" id="UP000034753">
    <property type="component" value="Unassembled WGS sequence"/>
</dbReference>
<evidence type="ECO:0000313" key="1">
    <source>
        <dbReference type="EMBL" id="KKS12734.1"/>
    </source>
</evidence>
<dbReference type="AlphaFoldDB" id="A0A0G0WIJ4"/>
<dbReference type="Gene3D" id="3.90.25.10">
    <property type="entry name" value="UDP-galactose 4-epimerase, domain 1"/>
    <property type="match status" value="1"/>
</dbReference>
<accession>A0A0G0WIJ4</accession>
<protein>
    <submittedName>
        <fullName evidence="1">Uncharacterized protein</fullName>
    </submittedName>
</protein>
<proteinExistence type="predicted"/>
<evidence type="ECO:0000313" key="2">
    <source>
        <dbReference type="Proteomes" id="UP000034753"/>
    </source>
</evidence>
<reference evidence="1 2" key="1">
    <citation type="journal article" date="2015" name="Nature">
        <title>rRNA introns, odd ribosomes, and small enigmatic genomes across a large radiation of phyla.</title>
        <authorList>
            <person name="Brown C.T."/>
            <person name="Hug L.A."/>
            <person name="Thomas B.C."/>
            <person name="Sharon I."/>
            <person name="Castelle C.J."/>
            <person name="Singh A."/>
            <person name="Wilkins M.J."/>
            <person name="Williams K.H."/>
            <person name="Banfield J.F."/>
        </authorList>
    </citation>
    <scope>NUCLEOTIDE SEQUENCE [LARGE SCALE GENOMIC DNA]</scope>
</reference>
<comment type="caution">
    <text evidence="1">The sequence shown here is derived from an EMBL/GenBank/DDBJ whole genome shotgun (WGS) entry which is preliminary data.</text>
</comment>
<gene>
    <name evidence="1" type="ORF">UU67_C0043G0008</name>
</gene>
<name>A0A0G0WIJ4_9BACT</name>